<dbReference type="AlphaFoldDB" id="A0A7W6J7H1"/>
<keyword evidence="1" id="KW-0812">Transmembrane</keyword>
<evidence type="ECO:0000313" key="3">
    <source>
        <dbReference type="Proteomes" id="UP000528286"/>
    </source>
</evidence>
<dbReference type="EMBL" id="JACIEZ010000008">
    <property type="protein sequence ID" value="MBB4066236.1"/>
    <property type="molecule type" value="Genomic_DNA"/>
</dbReference>
<feature type="transmembrane region" description="Helical" evidence="1">
    <location>
        <begin position="12"/>
        <end position="42"/>
    </location>
</feature>
<comment type="caution">
    <text evidence="2">The sequence shown here is derived from an EMBL/GenBank/DDBJ whole genome shotgun (WGS) entry which is preliminary data.</text>
</comment>
<name>A0A7W6J7H1_9HYPH</name>
<evidence type="ECO:0000313" key="2">
    <source>
        <dbReference type="EMBL" id="MBB4066236.1"/>
    </source>
</evidence>
<gene>
    <name evidence="2" type="ORF">GGR23_003451</name>
</gene>
<organism evidence="2 3">
    <name type="scientific">Gellertiella hungarica</name>
    <dbReference type="NCBI Taxonomy" id="1572859"/>
    <lineage>
        <taxon>Bacteria</taxon>
        <taxon>Pseudomonadati</taxon>
        <taxon>Pseudomonadota</taxon>
        <taxon>Alphaproteobacteria</taxon>
        <taxon>Hyphomicrobiales</taxon>
        <taxon>Rhizobiaceae</taxon>
        <taxon>Gellertiella</taxon>
    </lineage>
</organism>
<keyword evidence="1" id="KW-0472">Membrane</keyword>
<keyword evidence="3" id="KW-1185">Reference proteome</keyword>
<protein>
    <submittedName>
        <fullName evidence="2">Uncharacterized protein</fullName>
    </submittedName>
</protein>
<reference evidence="2 3" key="1">
    <citation type="submission" date="2020-08" db="EMBL/GenBank/DDBJ databases">
        <title>Genomic Encyclopedia of Type Strains, Phase IV (KMG-IV): sequencing the most valuable type-strain genomes for metagenomic binning, comparative biology and taxonomic classification.</title>
        <authorList>
            <person name="Goeker M."/>
        </authorList>
    </citation>
    <scope>NUCLEOTIDE SEQUENCE [LARGE SCALE GENOMIC DNA]</scope>
    <source>
        <strain evidence="2 3">DSM 29853</strain>
    </source>
</reference>
<proteinExistence type="predicted"/>
<keyword evidence="1" id="KW-1133">Transmembrane helix</keyword>
<sequence>MNFEEKAEPWLYALLGILTVVPFISDLIFPLGTAIWVVYLLAVV</sequence>
<accession>A0A7W6J7H1</accession>
<dbReference type="Proteomes" id="UP000528286">
    <property type="component" value="Unassembled WGS sequence"/>
</dbReference>
<evidence type="ECO:0000256" key="1">
    <source>
        <dbReference type="SAM" id="Phobius"/>
    </source>
</evidence>